<dbReference type="Gene3D" id="3.30.420.10">
    <property type="entry name" value="Ribonuclease H-like superfamily/Ribonuclease H"/>
    <property type="match status" value="1"/>
</dbReference>
<dbReference type="InterPro" id="IPR036397">
    <property type="entry name" value="RNaseH_sf"/>
</dbReference>
<accession>A0A914DI52</accession>
<organism evidence="3 4">
    <name type="scientific">Acrobeloides nanus</name>
    <dbReference type="NCBI Taxonomy" id="290746"/>
    <lineage>
        <taxon>Eukaryota</taxon>
        <taxon>Metazoa</taxon>
        <taxon>Ecdysozoa</taxon>
        <taxon>Nematoda</taxon>
        <taxon>Chromadorea</taxon>
        <taxon>Rhabditida</taxon>
        <taxon>Tylenchina</taxon>
        <taxon>Cephalobomorpha</taxon>
        <taxon>Cephaloboidea</taxon>
        <taxon>Cephalobidae</taxon>
        <taxon>Acrobeloides</taxon>
    </lineage>
</organism>
<name>A0A914DI52_9BILA</name>
<proteinExistence type="predicted"/>
<dbReference type="Gene3D" id="1.20.5.320">
    <property type="entry name" value="6-Phosphogluconate Dehydrogenase, domain 3"/>
    <property type="match status" value="1"/>
</dbReference>
<dbReference type="AlphaFoldDB" id="A0A914DI52"/>
<evidence type="ECO:0000256" key="2">
    <source>
        <dbReference type="SAM" id="MobiDB-lite"/>
    </source>
</evidence>
<evidence type="ECO:0000256" key="1">
    <source>
        <dbReference type="ARBA" id="ARBA00022737"/>
    </source>
</evidence>
<dbReference type="Proteomes" id="UP000887540">
    <property type="component" value="Unplaced"/>
</dbReference>
<dbReference type="InterPro" id="IPR008160">
    <property type="entry name" value="Collagen"/>
</dbReference>
<sequence>GATGLPGPRGPIGDPGFPGEPGKNGKDGEDGLDGEDGERYMGNIPRQFETISCYYYSLWSILEAVACSKPHQSIEVWKKSLVKAWNNISQEVIGRAVEYFPKRLKKCVEAGGGHFENK</sequence>
<evidence type="ECO:0000313" key="3">
    <source>
        <dbReference type="Proteomes" id="UP000887540"/>
    </source>
</evidence>
<dbReference type="Pfam" id="PF01391">
    <property type="entry name" value="Collagen"/>
    <property type="match status" value="1"/>
</dbReference>
<keyword evidence="1" id="KW-0677">Repeat</keyword>
<protein>
    <submittedName>
        <fullName evidence="4">Uncharacterized protein</fullName>
    </submittedName>
</protein>
<keyword evidence="3" id="KW-1185">Reference proteome</keyword>
<evidence type="ECO:0000313" key="4">
    <source>
        <dbReference type="WBParaSite" id="ACRNAN_scaffold25822.g14075.t1"/>
    </source>
</evidence>
<feature type="region of interest" description="Disordered" evidence="2">
    <location>
        <begin position="1"/>
        <end position="40"/>
    </location>
</feature>
<dbReference type="GO" id="GO:0003676">
    <property type="term" value="F:nucleic acid binding"/>
    <property type="evidence" value="ECO:0007669"/>
    <property type="project" value="InterPro"/>
</dbReference>
<reference evidence="4" key="1">
    <citation type="submission" date="2022-11" db="UniProtKB">
        <authorList>
            <consortium name="WormBaseParasite"/>
        </authorList>
    </citation>
    <scope>IDENTIFICATION</scope>
</reference>
<dbReference type="WBParaSite" id="ACRNAN_scaffold25822.g14075.t1">
    <property type="protein sequence ID" value="ACRNAN_scaffold25822.g14075.t1"/>
    <property type="gene ID" value="ACRNAN_scaffold25822.g14075"/>
</dbReference>